<evidence type="ECO:0000313" key="2">
    <source>
        <dbReference type="EMBL" id="MBW0133785.1"/>
    </source>
</evidence>
<keyword evidence="1" id="KW-1133">Transmembrane helix</keyword>
<dbReference type="PANTHER" id="PTHR42305">
    <property type="entry name" value="MEMBRANE PROTEIN RV1733C-RELATED"/>
    <property type="match status" value="1"/>
</dbReference>
<dbReference type="EMBL" id="JADQDK010000001">
    <property type="protein sequence ID" value="MBW0133785.1"/>
    <property type="molecule type" value="Genomic_DNA"/>
</dbReference>
<evidence type="ECO:0000313" key="3">
    <source>
        <dbReference type="Proteomes" id="UP000694287"/>
    </source>
</evidence>
<feature type="transmembrane region" description="Helical" evidence="1">
    <location>
        <begin position="29"/>
        <end position="52"/>
    </location>
</feature>
<reference evidence="2 3" key="1">
    <citation type="submission" date="2020-11" db="EMBL/GenBank/DDBJ databases">
        <title>Pseudonocardia abyssalis sp. nov. and Pseudonocardia oceani sp. nov., description and phylogenomic analysis of two novel actinomycetes isolated from the deep Southern Ocean.</title>
        <authorList>
            <person name="Parra J."/>
        </authorList>
    </citation>
    <scope>NUCLEOTIDE SEQUENCE [LARGE SCALE GENOMIC DNA]</scope>
    <source>
        <strain evidence="2 3">KRD-168</strain>
    </source>
</reference>
<feature type="transmembrane region" description="Helical" evidence="1">
    <location>
        <begin position="140"/>
        <end position="168"/>
    </location>
</feature>
<dbReference type="InterPro" id="IPR039708">
    <property type="entry name" value="MT1774/Rv1733c-like"/>
</dbReference>
<keyword evidence="1" id="KW-0812">Transmembrane</keyword>
<accession>A0ABS6UNH9</accession>
<protein>
    <recommendedName>
        <fullName evidence="4">Integral membrane protein</fullName>
    </recommendedName>
</protein>
<dbReference type="PANTHER" id="PTHR42305:SF1">
    <property type="entry name" value="MEMBRANE PROTEIN RV1733C-RELATED"/>
    <property type="match status" value="1"/>
</dbReference>
<sequence>MQRPRKPGDRPSERAVRPRRRLTDVVEDLVAWMLACAGLLLLTVAVLGGIVVHAGTVERGRLESAARTSTEAVLLEDAAAAAGEYGTARGQVVVPARWLDPDGVSRTGSVTAGAGARAGAVVRIWLDRDGRVVPRPVGEVGAVVAGGLAVVGLMLGGGVVLGATWAAVRGMVGRANSARWERDWERFGPEWSRSGR</sequence>
<keyword evidence="3" id="KW-1185">Reference proteome</keyword>
<comment type="caution">
    <text evidence="2">The sequence shown here is derived from an EMBL/GenBank/DDBJ whole genome shotgun (WGS) entry which is preliminary data.</text>
</comment>
<gene>
    <name evidence="2" type="ORF">I4I81_05910</name>
</gene>
<organism evidence="2 3">
    <name type="scientific">Pseudonocardia abyssalis</name>
    <dbReference type="NCBI Taxonomy" id="2792008"/>
    <lineage>
        <taxon>Bacteria</taxon>
        <taxon>Bacillati</taxon>
        <taxon>Actinomycetota</taxon>
        <taxon>Actinomycetes</taxon>
        <taxon>Pseudonocardiales</taxon>
        <taxon>Pseudonocardiaceae</taxon>
        <taxon>Pseudonocardia</taxon>
    </lineage>
</organism>
<keyword evidence="1" id="KW-0472">Membrane</keyword>
<dbReference type="Proteomes" id="UP000694287">
    <property type="component" value="Unassembled WGS sequence"/>
</dbReference>
<name>A0ABS6UNH9_9PSEU</name>
<proteinExistence type="predicted"/>
<dbReference type="RefSeq" id="WP_218615866.1">
    <property type="nucleotide sequence ID" value="NZ_JADQDK010000001.1"/>
</dbReference>
<evidence type="ECO:0008006" key="4">
    <source>
        <dbReference type="Google" id="ProtNLM"/>
    </source>
</evidence>
<evidence type="ECO:0000256" key="1">
    <source>
        <dbReference type="SAM" id="Phobius"/>
    </source>
</evidence>